<feature type="compositionally biased region" description="Pro residues" evidence="3">
    <location>
        <begin position="1"/>
        <end position="11"/>
    </location>
</feature>
<dbReference type="GO" id="GO:0098542">
    <property type="term" value="P:defense response to other organism"/>
    <property type="evidence" value="ECO:0007669"/>
    <property type="project" value="InterPro"/>
</dbReference>
<protein>
    <submittedName>
        <fullName evidence="6">NDR1/HIN1-like protein 6</fullName>
    </submittedName>
</protein>
<dbReference type="AlphaFoldDB" id="A0AB40D1I2"/>
<keyword evidence="2 4" id="KW-0472">Membrane</keyword>
<evidence type="ECO:0000313" key="6">
    <source>
        <dbReference type="RefSeq" id="XP_039144104.1"/>
    </source>
</evidence>
<sequence>MAEKPPGPAPAAAPAKPMLQRPPGYREPAAVNGGNGPRPPMVARKPSQLPPTLRHPGKPPTRRRRRRSCCCRACFWVTIIILCLIVLLAIVGFLAYLWFQPRLPSYRIESLRASRFNVSSRSDGSSYLDAAAAVDVQAANHNGKMGLSYADLEAWVSVADDDGDLTIGSSSAPGFVQGKRNSTVTRFSASEKGMMVDEAVGRRMAVRFKSKELRFGVELRTKVGLRVGGKSTGKVPIRVVCDAVSLKQGGAGAGAGGHGGALPKCSIYLFRWIKLH</sequence>
<evidence type="ECO:0000256" key="4">
    <source>
        <dbReference type="SAM" id="Phobius"/>
    </source>
</evidence>
<keyword evidence="4" id="KW-0812">Transmembrane</keyword>
<dbReference type="GO" id="GO:0005886">
    <property type="term" value="C:plasma membrane"/>
    <property type="evidence" value="ECO:0007669"/>
    <property type="project" value="TreeGrafter"/>
</dbReference>
<name>A0AB40D1I2_DIOCR</name>
<dbReference type="PANTHER" id="PTHR31234:SF35">
    <property type="entry name" value="LATE EMBRYOGENESIS ABUNDANT (LEA) HYDROXYPROLINE-RICH GLYCOPROTEIN FAMILY"/>
    <property type="match status" value="1"/>
</dbReference>
<organism evidence="5 6">
    <name type="scientific">Dioscorea cayennensis subsp. rotundata</name>
    <name type="common">White Guinea yam</name>
    <name type="synonym">Dioscorea rotundata</name>
    <dbReference type="NCBI Taxonomy" id="55577"/>
    <lineage>
        <taxon>Eukaryota</taxon>
        <taxon>Viridiplantae</taxon>
        <taxon>Streptophyta</taxon>
        <taxon>Embryophyta</taxon>
        <taxon>Tracheophyta</taxon>
        <taxon>Spermatophyta</taxon>
        <taxon>Magnoliopsida</taxon>
        <taxon>Liliopsida</taxon>
        <taxon>Dioscoreales</taxon>
        <taxon>Dioscoreaceae</taxon>
        <taxon>Dioscorea</taxon>
    </lineage>
</organism>
<dbReference type="Proteomes" id="UP001515500">
    <property type="component" value="Chromosome 17"/>
</dbReference>
<feature type="transmembrane region" description="Helical" evidence="4">
    <location>
        <begin position="73"/>
        <end position="99"/>
    </location>
</feature>
<keyword evidence="4" id="KW-1133">Transmembrane helix</keyword>
<evidence type="ECO:0000256" key="3">
    <source>
        <dbReference type="SAM" id="MobiDB-lite"/>
    </source>
</evidence>
<feature type="compositionally biased region" description="Basic residues" evidence="3">
    <location>
        <begin position="55"/>
        <end position="64"/>
    </location>
</feature>
<dbReference type="PANTHER" id="PTHR31234">
    <property type="entry name" value="LATE EMBRYOGENESIS ABUNDANT (LEA) HYDROXYPROLINE-RICH GLYCOPROTEIN FAMILY"/>
    <property type="match status" value="1"/>
</dbReference>
<comment type="subcellular location">
    <subcellularLocation>
        <location evidence="1">Membrane</location>
    </subcellularLocation>
</comment>
<evidence type="ECO:0000256" key="1">
    <source>
        <dbReference type="ARBA" id="ARBA00004370"/>
    </source>
</evidence>
<accession>A0AB40D1I2</accession>
<dbReference type="RefSeq" id="XP_039144104.1">
    <property type="nucleotide sequence ID" value="XM_039288170.1"/>
</dbReference>
<proteinExistence type="predicted"/>
<keyword evidence="5" id="KW-1185">Reference proteome</keyword>
<evidence type="ECO:0000256" key="2">
    <source>
        <dbReference type="ARBA" id="ARBA00023136"/>
    </source>
</evidence>
<reference evidence="6" key="1">
    <citation type="submission" date="2025-08" db="UniProtKB">
        <authorList>
            <consortium name="RefSeq"/>
        </authorList>
    </citation>
    <scope>IDENTIFICATION</scope>
</reference>
<evidence type="ECO:0000313" key="5">
    <source>
        <dbReference type="Proteomes" id="UP001515500"/>
    </source>
</evidence>
<gene>
    <name evidence="6" type="primary">LOC120281315</name>
</gene>
<dbReference type="GeneID" id="120281315"/>
<dbReference type="InterPro" id="IPR044839">
    <property type="entry name" value="NDR1-like"/>
</dbReference>
<feature type="region of interest" description="Disordered" evidence="3">
    <location>
        <begin position="1"/>
        <end position="64"/>
    </location>
</feature>